<dbReference type="PANTHER" id="PTHR28069">
    <property type="entry name" value="GH20023P"/>
    <property type="match status" value="1"/>
</dbReference>
<feature type="region of interest" description="Disordered" evidence="4">
    <location>
        <begin position="1"/>
        <end position="25"/>
    </location>
</feature>
<proteinExistence type="predicted"/>
<keyword evidence="8" id="KW-1185">Reference proteome</keyword>
<protein>
    <submittedName>
        <fullName evidence="7">Uncharacterized protein</fullName>
    </submittedName>
</protein>
<evidence type="ECO:0000259" key="6">
    <source>
        <dbReference type="Pfam" id="PF20179"/>
    </source>
</evidence>
<keyword evidence="3" id="KW-0862">Zinc</keyword>
<evidence type="ECO:0000256" key="1">
    <source>
        <dbReference type="ARBA" id="ARBA00022723"/>
    </source>
</evidence>
<dbReference type="SUPFAM" id="SSF144232">
    <property type="entry name" value="HIT/MYND zinc finger-like"/>
    <property type="match status" value="1"/>
</dbReference>
<feature type="region of interest" description="Disordered" evidence="4">
    <location>
        <begin position="110"/>
        <end position="149"/>
    </location>
</feature>
<keyword evidence="2" id="KW-0863">Zinc-finger</keyword>
<dbReference type="Pfam" id="PF01753">
    <property type="entry name" value="zf-MYND"/>
    <property type="match status" value="1"/>
</dbReference>
<dbReference type="EMBL" id="PGGS01000278">
    <property type="protein sequence ID" value="PNH05804.1"/>
    <property type="molecule type" value="Genomic_DNA"/>
</dbReference>
<organism evidence="7 8">
    <name type="scientific">Tetrabaena socialis</name>
    <dbReference type="NCBI Taxonomy" id="47790"/>
    <lineage>
        <taxon>Eukaryota</taxon>
        <taxon>Viridiplantae</taxon>
        <taxon>Chlorophyta</taxon>
        <taxon>core chlorophytes</taxon>
        <taxon>Chlorophyceae</taxon>
        <taxon>CS clade</taxon>
        <taxon>Chlamydomonadales</taxon>
        <taxon>Tetrabaenaceae</taxon>
        <taxon>Tetrabaena</taxon>
    </lineage>
</organism>
<feature type="domain" description="Mitochondrial splicing suppressor 51-like C-terminal" evidence="6">
    <location>
        <begin position="264"/>
        <end position="438"/>
    </location>
</feature>
<comment type="caution">
    <text evidence="7">The sequence shown here is derived from an EMBL/GenBank/DDBJ whole genome shotgun (WGS) entry which is preliminary data.</text>
</comment>
<evidence type="ECO:0000313" key="8">
    <source>
        <dbReference type="Proteomes" id="UP000236333"/>
    </source>
</evidence>
<dbReference type="GO" id="GO:0008270">
    <property type="term" value="F:zinc ion binding"/>
    <property type="evidence" value="ECO:0007669"/>
    <property type="project" value="UniProtKB-KW"/>
</dbReference>
<feature type="compositionally biased region" description="Low complexity" evidence="4">
    <location>
        <begin position="16"/>
        <end position="25"/>
    </location>
</feature>
<reference evidence="7 8" key="1">
    <citation type="journal article" date="2017" name="Mol. Biol. Evol.">
        <title>The 4-celled Tetrabaena socialis nuclear genome reveals the essential components for genetic control of cell number at the origin of multicellularity in the volvocine lineage.</title>
        <authorList>
            <person name="Featherston J."/>
            <person name="Arakaki Y."/>
            <person name="Hanschen E.R."/>
            <person name="Ferris P.J."/>
            <person name="Michod R.E."/>
            <person name="Olson B.J.S.C."/>
            <person name="Nozaki H."/>
            <person name="Durand P.M."/>
        </authorList>
    </citation>
    <scope>NUCLEOTIDE SEQUENCE [LARGE SCALE GENOMIC DNA]</scope>
    <source>
        <strain evidence="7 8">NIES-571</strain>
    </source>
</reference>
<name>A0A2J7ZZW0_9CHLO</name>
<dbReference type="OrthoDB" id="194537at2759"/>
<evidence type="ECO:0000256" key="3">
    <source>
        <dbReference type="ARBA" id="ARBA00022833"/>
    </source>
</evidence>
<dbReference type="Pfam" id="PF20179">
    <property type="entry name" value="MSS51_C"/>
    <property type="match status" value="1"/>
</dbReference>
<dbReference type="Gene3D" id="6.10.140.2220">
    <property type="match status" value="1"/>
</dbReference>
<dbReference type="InterPro" id="IPR046824">
    <property type="entry name" value="Mss51-like_C"/>
</dbReference>
<sequence length="491" mass="51306">MKRSAEVASEGGATQSSPSHPLLLPPAEACHQLSEEGQSRVDADPELAPGHDCCAVCAGSRELLCSGCHSVWYCSAQHLTDDAPLHALVCPTLRCIHVAAAAADDEAQQQQVAGEAAAPSTRLDSTEASNAHVHRSGAEEAFQTPRGGQHGWSYVAPESFRSALYPVQPVQQAQQEGEGHEKEDELARKRARAAEPASGCEPAADSAAEEEAEAGPSAAVGVNALLGIAVQLAERTAVLTYAFTAAFALNASEAASAAVAAAAAAGRPLNLAVLGAAGDAELADPASWQVVADAAGNDVRILFVGPEVPDDLQGTEAQHGRVATRFVQSTYDELLAGCSGGGAELVPAAAPGPDVYLAFNPGLTCPDYDWNRTVGALTRAASAAHDDTSEGQQRRAQPCLVVATNTRMEALMESEVLLELGWRPEAPPECNPYTSLKPLQSGTLANDLYRKNAVWGCYTYGRGRRRQGRAAKVASALLRMVVAPIARLLKR</sequence>
<feature type="compositionally biased region" description="Basic and acidic residues" evidence="4">
    <location>
        <begin position="177"/>
        <end position="188"/>
    </location>
</feature>
<dbReference type="PANTHER" id="PTHR28069:SF2">
    <property type="entry name" value="GH20023P"/>
    <property type="match status" value="1"/>
</dbReference>
<feature type="region of interest" description="Disordered" evidence="4">
    <location>
        <begin position="169"/>
        <end position="212"/>
    </location>
</feature>
<dbReference type="AlphaFoldDB" id="A0A2J7ZZW0"/>
<accession>A0A2J7ZZW0</accession>
<feature type="domain" description="MYND-type" evidence="5">
    <location>
        <begin position="54"/>
        <end position="90"/>
    </location>
</feature>
<dbReference type="Proteomes" id="UP000236333">
    <property type="component" value="Unassembled WGS sequence"/>
</dbReference>
<keyword evidence="1" id="KW-0479">Metal-binding</keyword>
<evidence type="ECO:0000259" key="5">
    <source>
        <dbReference type="Pfam" id="PF01753"/>
    </source>
</evidence>
<dbReference type="InterPro" id="IPR002893">
    <property type="entry name" value="Znf_MYND"/>
</dbReference>
<evidence type="ECO:0000313" key="7">
    <source>
        <dbReference type="EMBL" id="PNH05804.1"/>
    </source>
</evidence>
<gene>
    <name evidence="7" type="ORF">TSOC_007915</name>
</gene>
<evidence type="ECO:0000256" key="4">
    <source>
        <dbReference type="SAM" id="MobiDB-lite"/>
    </source>
</evidence>
<evidence type="ECO:0000256" key="2">
    <source>
        <dbReference type="ARBA" id="ARBA00022771"/>
    </source>
</evidence>